<dbReference type="Proteomes" id="UP000006468">
    <property type="component" value="Chromosome"/>
</dbReference>
<reference evidence="1 2" key="1">
    <citation type="journal article" date="2010" name="J. Bacteriol.">
        <title>Genome sequence of a cellulose-producing bacterium, Gluconacetobacter hansenii ATCC 23769.</title>
        <authorList>
            <person name="Iyer P.R."/>
            <person name="Geib S.M."/>
            <person name="Catchmark J."/>
            <person name="Kao T.H."/>
            <person name="Tien M."/>
        </authorList>
    </citation>
    <scope>NUCLEOTIDE SEQUENCE [LARGE SCALE GENOMIC DNA]</scope>
    <source>
        <strain evidence="1 2">ATCC 23769</strain>
    </source>
</reference>
<accession>D5QI12</accession>
<protein>
    <submittedName>
        <fullName evidence="1">Uncharacterized protein</fullName>
    </submittedName>
</protein>
<gene>
    <name evidence="1" type="ORF">GXY_13963</name>
</gene>
<dbReference type="HOGENOM" id="CLU_3382375_0_0_5"/>
<evidence type="ECO:0000313" key="2">
    <source>
        <dbReference type="Proteomes" id="UP000006468"/>
    </source>
</evidence>
<proteinExistence type="predicted"/>
<comment type="caution">
    <text evidence="1">The sequence shown here is derived from an EMBL/GenBank/DDBJ whole genome shotgun (WGS) entry which is preliminary data.</text>
</comment>
<name>D5QI12_NOVHA</name>
<dbReference type="AlphaFoldDB" id="D5QI12"/>
<sequence>MAEIERHTRAVEQAKLAGDTMRRLEQIGKLSDK</sequence>
<organism evidence="1 2">
    <name type="scientific">Novacetimonas hansenii ATCC 23769</name>
    <dbReference type="NCBI Taxonomy" id="714995"/>
    <lineage>
        <taxon>Bacteria</taxon>
        <taxon>Pseudomonadati</taxon>
        <taxon>Pseudomonadota</taxon>
        <taxon>Alphaproteobacteria</taxon>
        <taxon>Acetobacterales</taxon>
        <taxon>Acetobacteraceae</taxon>
        <taxon>Novacetimonas</taxon>
    </lineage>
</organism>
<evidence type="ECO:0000313" key="1">
    <source>
        <dbReference type="EMBL" id="EFG83260.1"/>
    </source>
</evidence>
<dbReference type="EMBL" id="ADTV01000055">
    <property type="protein sequence ID" value="EFG83260.1"/>
    <property type="molecule type" value="Genomic_DNA"/>
</dbReference>